<dbReference type="OrthoDB" id="2973044at2"/>
<comment type="caution">
    <text evidence="1">The sequence shown here is derived from an EMBL/GenBank/DDBJ whole genome shotgun (WGS) entry which is preliminary data.</text>
</comment>
<dbReference type="EMBL" id="PCGR01000002">
    <property type="protein sequence ID" value="PJK16617.1"/>
    <property type="molecule type" value="Genomic_DNA"/>
</dbReference>
<organism evidence="1 2">
    <name type="scientific">Chryseomicrobium excrementi</name>
    <dbReference type="NCBI Taxonomy" id="2041346"/>
    <lineage>
        <taxon>Bacteria</taxon>
        <taxon>Bacillati</taxon>
        <taxon>Bacillota</taxon>
        <taxon>Bacilli</taxon>
        <taxon>Bacillales</taxon>
        <taxon>Caryophanaceae</taxon>
        <taxon>Chryseomicrobium</taxon>
    </lineage>
</organism>
<dbReference type="AlphaFoldDB" id="A0A2M9EZI6"/>
<sequence>MVTLIHVASVLSVVVLSIIKGVTDKDVQKNIQALRQKIWFQMYWNDESYRALIESDEQLQKMIGCINRDKLKKARYEAWQRKKLVTLLEKKMAEAC</sequence>
<accession>A0A2M9EZI6</accession>
<evidence type="ECO:0000313" key="1">
    <source>
        <dbReference type="EMBL" id="PJK16617.1"/>
    </source>
</evidence>
<reference evidence="1 2" key="1">
    <citation type="submission" date="2017-10" db="EMBL/GenBank/DDBJ databases">
        <title>Draft genome of Chryseomicrobium casticus sp. nov.</title>
        <authorList>
            <person name="Chakraborty R."/>
            <person name="Saha T."/>
        </authorList>
    </citation>
    <scope>NUCLEOTIDE SEQUENCE [LARGE SCALE GENOMIC DNA]</scope>
    <source>
        <strain evidence="1 2">ET03</strain>
    </source>
</reference>
<protein>
    <submittedName>
        <fullName evidence="1">Uncharacterized protein</fullName>
    </submittedName>
</protein>
<proteinExistence type="predicted"/>
<dbReference type="RefSeq" id="WP_100353182.1">
    <property type="nucleotide sequence ID" value="NZ_PCGR01000002.1"/>
</dbReference>
<evidence type="ECO:0000313" key="2">
    <source>
        <dbReference type="Proteomes" id="UP000228680"/>
    </source>
</evidence>
<gene>
    <name evidence="1" type="ORF">CQS04_05525</name>
</gene>
<dbReference type="Proteomes" id="UP000228680">
    <property type="component" value="Unassembled WGS sequence"/>
</dbReference>
<keyword evidence="2" id="KW-1185">Reference proteome</keyword>
<name>A0A2M9EZI6_9BACL</name>